<dbReference type="InterPro" id="IPR005135">
    <property type="entry name" value="Endo/exonuclease/phosphatase"/>
</dbReference>
<reference evidence="2 3" key="1">
    <citation type="journal article" date="2024" name="BMC Genomics">
        <title>De novo assembly and annotation of Popillia japonica's genome with initial clues to its potential as an invasive pest.</title>
        <authorList>
            <person name="Cucini C."/>
            <person name="Boschi S."/>
            <person name="Funari R."/>
            <person name="Cardaioli E."/>
            <person name="Iannotti N."/>
            <person name="Marturano G."/>
            <person name="Paoli F."/>
            <person name="Bruttini M."/>
            <person name="Carapelli A."/>
            <person name="Frati F."/>
            <person name="Nardi F."/>
        </authorList>
    </citation>
    <scope>NUCLEOTIDE SEQUENCE [LARGE SCALE GENOMIC DNA]</scope>
    <source>
        <strain evidence="2">DMR45628</strain>
    </source>
</reference>
<comment type="caution">
    <text evidence="2">The sequence shown here is derived from an EMBL/GenBank/DDBJ whole genome shotgun (WGS) entry which is preliminary data.</text>
</comment>
<name>A0AAW1LB44_POPJA</name>
<evidence type="ECO:0000259" key="1">
    <source>
        <dbReference type="Pfam" id="PF03372"/>
    </source>
</evidence>
<dbReference type="Gene3D" id="3.60.10.10">
    <property type="entry name" value="Endonuclease/exonuclease/phosphatase"/>
    <property type="match status" value="1"/>
</dbReference>
<keyword evidence="3" id="KW-1185">Reference proteome</keyword>
<sequence>MFNLEEVAESDPKKRNEIESGKIASIISSIDDSINTSGIRFARLGKFLQGLEKEKIKITLSSKSDVLKVLKKKRIVNIPVKIHGDLTPMQRQHLSDLRAQLDELNRKGDFDIIALSETWLHDGVNTSELFSDRYFVYRRDRDAQDPNVRGGGVLLAIRSDLASSSIPVTSDVEAVFASVHVKNTQMIFGSVYIPPASDAGVYLNLLQTIEWITDRHPNTVLCIVGDFILKPSSNYRMDNRPPSEYRTLHSWRLQSSWN</sequence>
<dbReference type="AlphaFoldDB" id="A0AAW1LB44"/>
<dbReference type="SUPFAM" id="SSF56219">
    <property type="entry name" value="DNase I-like"/>
    <property type="match status" value="1"/>
</dbReference>
<gene>
    <name evidence="2" type="ORF">QE152_g13892</name>
</gene>
<accession>A0AAW1LB44</accession>
<dbReference type="InterPro" id="IPR036691">
    <property type="entry name" value="Endo/exonu/phosph_ase_sf"/>
</dbReference>
<dbReference type="GO" id="GO:0003824">
    <property type="term" value="F:catalytic activity"/>
    <property type="evidence" value="ECO:0007669"/>
    <property type="project" value="InterPro"/>
</dbReference>
<evidence type="ECO:0000313" key="2">
    <source>
        <dbReference type="EMBL" id="KAK9731122.1"/>
    </source>
</evidence>
<dbReference type="EMBL" id="JASPKY010000137">
    <property type="protein sequence ID" value="KAK9731122.1"/>
    <property type="molecule type" value="Genomic_DNA"/>
</dbReference>
<organism evidence="2 3">
    <name type="scientific">Popillia japonica</name>
    <name type="common">Japanese beetle</name>
    <dbReference type="NCBI Taxonomy" id="7064"/>
    <lineage>
        <taxon>Eukaryota</taxon>
        <taxon>Metazoa</taxon>
        <taxon>Ecdysozoa</taxon>
        <taxon>Arthropoda</taxon>
        <taxon>Hexapoda</taxon>
        <taxon>Insecta</taxon>
        <taxon>Pterygota</taxon>
        <taxon>Neoptera</taxon>
        <taxon>Endopterygota</taxon>
        <taxon>Coleoptera</taxon>
        <taxon>Polyphaga</taxon>
        <taxon>Scarabaeiformia</taxon>
        <taxon>Scarabaeidae</taxon>
        <taxon>Rutelinae</taxon>
        <taxon>Popillia</taxon>
    </lineage>
</organism>
<feature type="domain" description="Endonuclease/exonuclease/phosphatase" evidence="1">
    <location>
        <begin position="98"/>
        <end position="227"/>
    </location>
</feature>
<dbReference type="Pfam" id="PF03372">
    <property type="entry name" value="Exo_endo_phos"/>
    <property type="match status" value="1"/>
</dbReference>
<evidence type="ECO:0000313" key="3">
    <source>
        <dbReference type="Proteomes" id="UP001458880"/>
    </source>
</evidence>
<dbReference type="Proteomes" id="UP001458880">
    <property type="component" value="Unassembled WGS sequence"/>
</dbReference>
<protein>
    <recommendedName>
        <fullName evidence="1">Endonuclease/exonuclease/phosphatase domain-containing protein</fullName>
    </recommendedName>
</protein>
<proteinExistence type="predicted"/>